<sequence>MLSNITFKNNLKMDKIEEITEAVKEFFEIETKELSKEEYQEVLRELISDFAIMLDASKRED</sequence>
<dbReference type="EMBL" id="BK014641">
    <property type="protein sequence ID" value="DAD65330.1"/>
    <property type="molecule type" value="Genomic_DNA"/>
</dbReference>
<protein>
    <submittedName>
        <fullName evidence="1">Uncharacterized protein</fullName>
    </submittedName>
</protein>
<accession>A0A8S5L6S3</accession>
<name>A0A8S5L6S3_9CAUD</name>
<evidence type="ECO:0000313" key="1">
    <source>
        <dbReference type="EMBL" id="DAD65330.1"/>
    </source>
</evidence>
<organism evidence="1">
    <name type="scientific">Myoviridae sp. ctOoC8</name>
    <dbReference type="NCBI Taxonomy" id="2823542"/>
    <lineage>
        <taxon>Viruses</taxon>
        <taxon>Duplodnaviria</taxon>
        <taxon>Heunggongvirae</taxon>
        <taxon>Uroviricota</taxon>
        <taxon>Caudoviricetes</taxon>
    </lineage>
</organism>
<reference evidence="1" key="1">
    <citation type="journal article" date="2021" name="Proc. Natl. Acad. Sci. U.S.A.">
        <title>A Catalog of Tens of Thousands of Viruses from Human Metagenomes Reveals Hidden Associations with Chronic Diseases.</title>
        <authorList>
            <person name="Tisza M.J."/>
            <person name="Buck C.B."/>
        </authorList>
    </citation>
    <scope>NUCLEOTIDE SEQUENCE</scope>
    <source>
        <strain evidence="1">CtOoC8</strain>
    </source>
</reference>
<proteinExistence type="predicted"/>